<dbReference type="EMBL" id="BOPH01000155">
    <property type="protein sequence ID" value="GIJ75373.1"/>
    <property type="molecule type" value="Genomic_DNA"/>
</dbReference>
<evidence type="ECO:0000313" key="3">
    <source>
        <dbReference type="Proteomes" id="UP000635606"/>
    </source>
</evidence>
<protein>
    <recommendedName>
        <fullName evidence="1">VOC domain-containing protein</fullName>
    </recommendedName>
</protein>
<proteinExistence type="predicted"/>
<comment type="caution">
    <text evidence="2">The sequence shown here is derived from an EMBL/GenBank/DDBJ whole genome shotgun (WGS) entry which is preliminary data.</text>
</comment>
<dbReference type="SUPFAM" id="SSF54593">
    <property type="entry name" value="Glyoxalase/Bleomycin resistance protein/Dihydroxybiphenyl dioxygenase"/>
    <property type="match status" value="1"/>
</dbReference>
<evidence type="ECO:0000259" key="1">
    <source>
        <dbReference type="PROSITE" id="PS51819"/>
    </source>
</evidence>
<keyword evidence="3" id="KW-1185">Reference proteome</keyword>
<dbReference type="RefSeq" id="WP_203935134.1">
    <property type="nucleotide sequence ID" value="NZ_BOPH01000155.1"/>
</dbReference>
<dbReference type="Proteomes" id="UP000635606">
    <property type="component" value="Unassembled WGS sequence"/>
</dbReference>
<dbReference type="Gene3D" id="3.10.180.10">
    <property type="entry name" value="2,3-Dihydroxybiphenyl 1,2-Dioxygenase, domain 1"/>
    <property type="match status" value="1"/>
</dbReference>
<dbReference type="AlphaFoldDB" id="A0A8J4EI41"/>
<organism evidence="2 3">
    <name type="scientific">Virgisporangium ochraceum</name>
    <dbReference type="NCBI Taxonomy" id="65505"/>
    <lineage>
        <taxon>Bacteria</taxon>
        <taxon>Bacillati</taxon>
        <taxon>Actinomycetota</taxon>
        <taxon>Actinomycetes</taxon>
        <taxon>Micromonosporales</taxon>
        <taxon>Micromonosporaceae</taxon>
        <taxon>Virgisporangium</taxon>
    </lineage>
</organism>
<dbReference type="InterPro" id="IPR029068">
    <property type="entry name" value="Glyas_Bleomycin-R_OHBP_Dase"/>
</dbReference>
<accession>A0A8J4EI41</accession>
<dbReference type="InterPro" id="IPR037523">
    <property type="entry name" value="VOC_core"/>
</dbReference>
<reference evidence="2" key="1">
    <citation type="submission" date="2021-01" db="EMBL/GenBank/DDBJ databases">
        <title>Whole genome shotgun sequence of Virgisporangium ochraceum NBRC 16418.</title>
        <authorList>
            <person name="Komaki H."/>
            <person name="Tamura T."/>
        </authorList>
    </citation>
    <scope>NUCLEOTIDE SEQUENCE</scope>
    <source>
        <strain evidence="2">NBRC 16418</strain>
    </source>
</reference>
<name>A0A8J4EI41_9ACTN</name>
<dbReference type="PROSITE" id="PS51819">
    <property type="entry name" value="VOC"/>
    <property type="match status" value="1"/>
</dbReference>
<gene>
    <name evidence="2" type="ORF">Voc01_102900</name>
</gene>
<feature type="domain" description="VOC" evidence="1">
    <location>
        <begin position="2"/>
        <end position="110"/>
    </location>
</feature>
<evidence type="ECO:0000313" key="2">
    <source>
        <dbReference type="EMBL" id="GIJ75373.1"/>
    </source>
</evidence>
<sequence>MAVGIFAGIPVREYGTALEWYKRLFGAEPSFYPNDIEAVWQLAENRYVYIIQDPARAGGAVSMVWVDDPVGEVAGIAARGLEPVDIEKHDSVWKYVFHDNDGNELGIGGDVSGSDDDRTVNAPG</sequence>